<evidence type="ECO:0000313" key="3">
    <source>
        <dbReference type="EMBL" id="PZP20838.1"/>
    </source>
</evidence>
<proteinExistence type="predicted"/>
<dbReference type="Pfam" id="PF13438">
    <property type="entry name" value="DUF4113"/>
    <property type="match status" value="1"/>
</dbReference>
<evidence type="ECO:0000256" key="1">
    <source>
        <dbReference type="SAM" id="MobiDB-lite"/>
    </source>
</evidence>
<sequence length="44" mass="5198">MNEREGRDAVRFGRVSKKPKRAMRRDMLSPRYTTCWDELIGVQG</sequence>
<feature type="region of interest" description="Disordered" evidence="1">
    <location>
        <begin position="1"/>
        <end position="26"/>
    </location>
</feature>
<evidence type="ECO:0000313" key="4">
    <source>
        <dbReference type="Proteomes" id="UP000249198"/>
    </source>
</evidence>
<organism evidence="3 4">
    <name type="scientific">Pseudomonas kuykendallii</name>
    <dbReference type="NCBI Taxonomy" id="1007099"/>
    <lineage>
        <taxon>Bacteria</taxon>
        <taxon>Pseudomonadati</taxon>
        <taxon>Pseudomonadota</taxon>
        <taxon>Gammaproteobacteria</taxon>
        <taxon>Pseudomonadales</taxon>
        <taxon>Pseudomonadaceae</taxon>
        <taxon>Pseudomonas</taxon>
    </lineage>
</organism>
<feature type="domain" description="DUF4113" evidence="2">
    <location>
        <begin position="1"/>
        <end position="42"/>
    </location>
</feature>
<dbReference type="Proteomes" id="UP000249198">
    <property type="component" value="Unassembled WGS sequence"/>
</dbReference>
<gene>
    <name evidence="3" type="ORF">DI599_21330</name>
</gene>
<name>A0A2W5CS99_9PSED</name>
<dbReference type="EMBL" id="QFOH01000043">
    <property type="protein sequence ID" value="PZP20838.1"/>
    <property type="molecule type" value="Genomic_DNA"/>
</dbReference>
<evidence type="ECO:0000259" key="2">
    <source>
        <dbReference type="Pfam" id="PF13438"/>
    </source>
</evidence>
<protein>
    <recommendedName>
        <fullName evidence="2">DUF4113 domain-containing protein</fullName>
    </recommendedName>
</protein>
<accession>A0A2W5CS99</accession>
<feature type="compositionally biased region" description="Basic residues" evidence="1">
    <location>
        <begin position="14"/>
        <end position="23"/>
    </location>
</feature>
<comment type="caution">
    <text evidence="3">The sequence shown here is derived from an EMBL/GenBank/DDBJ whole genome shotgun (WGS) entry which is preliminary data.</text>
</comment>
<feature type="compositionally biased region" description="Basic and acidic residues" evidence="1">
    <location>
        <begin position="1"/>
        <end position="11"/>
    </location>
</feature>
<dbReference type="InterPro" id="IPR025188">
    <property type="entry name" value="DUF4113"/>
</dbReference>
<dbReference type="RefSeq" id="WP_129482780.1">
    <property type="nucleotide sequence ID" value="NZ_DALYZG010000006.1"/>
</dbReference>
<dbReference type="AlphaFoldDB" id="A0A2W5CS99"/>
<reference evidence="3 4" key="1">
    <citation type="submission" date="2017-08" db="EMBL/GenBank/DDBJ databases">
        <title>Infants hospitalized years apart are colonized by the same room-sourced microbial strains.</title>
        <authorList>
            <person name="Brooks B."/>
            <person name="Olm M.R."/>
            <person name="Firek B.A."/>
            <person name="Baker R."/>
            <person name="Thomas B.C."/>
            <person name="Morowitz M.J."/>
            <person name="Banfield J.F."/>
        </authorList>
    </citation>
    <scope>NUCLEOTIDE SEQUENCE [LARGE SCALE GENOMIC DNA]</scope>
    <source>
        <strain evidence="3">S2_009_000_R2_77</strain>
    </source>
</reference>